<evidence type="ECO:0000256" key="2">
    <source>
        <dbReference type="ARBA" id="ARBA00022737"/>
    </source>
</evidence>
<keyword evidence="4" id="KW-0804">Transcription</keyword>
<feature type="domain" description="Clp R" evidence="6">
    <location>
        <begin position="8"/>
        <end position="168"/>
    </location>
</feature>
<sequence>MPTSVTTARQFLTEEATRALDEAVAVARRRSHAQTTSLHAVSALLSLPSSTLRDALELCVGVSLDRLPSSKSVEDPPISNSLMAAIKRSQASQRRHPESYHLQQLHSSNNNNANANGCSQTQSILKVELRYFILSILDDPIVSRVFGEAGFRSCDIKLALVRPPVTQVSSRFSRAHCPPIFLCNLTDTVSGRVGYNLLFPGHEDGIDENCKRISEVMAKKSGKSPLLVGVCALEALRAFTESSTKGKSGILDGDLAGLMVMSIEKEVNELVIEGNEEKLGLKLKEVEATLEKCNESGGVRGVVVHFGDLKGLILDGVSGDFVSHLVLKLAGLMEAYRRRLWLMGAADSVEICRKFCDKFPDIEKDWDLQLLPITSSKSSFDGAYPKSSLMRSFVPFGGLFPTPSDLKGPLSGRNQSIPRCNLCNEKYEQEVDAIMKAGSTVSVADQYSENLPSWLRMAAVDTSKGEDVAKTNSGESMLSAKVLGLHKKWNDICQRLHRTPTFPKLDINASMSQVPTVEGPQFSTDLKQRSHGDLSVNGSLFPNQSPSRQIHMQKKFLPKSTASISCTSEGRNMNFHSGLHMDVPSLTQQTDKDMPWFHHPRQSLSSCSGRTHTPSSFVPPVTTDLKLGTIYASTCQESNTTKLLNHKEHLQHLSGSVSAEFDANSETTSYQFAQSSSCSGPTSGEQFDLGDYKSIRKVLAEKVGWQDDAVNSVSQAVSQLRHRYRSSRGINCKGDNWLTFLGPDRVGKKRIASALAEVLFGSQECLVSLDLSLQDKVDHPNSIFECEELNSYDVISRGKTVSDLIAEELRKKPHSVVLLENVDKADYGVQHSLDLAIRTGKFPDSRGREIGINNMVLITTSSITKGNINVICEKKGMKFPEERILGAKNWQMQILVVSASDDAAAGKSNYTGVRVTTVKEASTCTSANKRKLINAVESSEVEKTDTQEREHKVPRSCLDLNFPVEEADEDDTGSGQSKSELLSESSESWLEELLSQVYKKIYFKPFDFDGLANKIVKEMRLQCERRVGSGVALEIDEEVMVQMLAAAWFSDKKGALEDWVAKVLGRSFAEAGQKYNLTPQSVVKLVACEGGVVKEQAPGICLPAKINLN</sequence>
<evidence type="ECO:0000256" key="3">
    <source>
        <dbReference type="ARBA" id="ARBA00023015"/>
    </source>
</evidence>
<dbReference type="InterPro" id="IPR058680">
    <property type="entry name" value="NBD_SMAX1-like"/>
</dbReference>
<accession>A0ABR2FN38</accession>
<dbReference type="Gene3D" id="1.10.1780.10">
    <property type="entry name" value="Clp, N-terminal domain"/>
    <property type="match status" value="1"/>
</dbReference>
<dbReference type="Proteomes" id="UP001472677">
    <property type="component" value="Unassembled WGS sequence"/>
</dbReference>
<evidence type="ECO:0000259" key="6">
    <source>
        <dbReference type="PROSITE" id="PS51903"/>
    </source>
</evidence>
<gene>
    <name evidence="7" type="ORF">V6N12_072445</name>
</gene>
<reference evidence="7 8" key="1">
    <citation type="journal article" date="2024" name="G3 (Bethesda)">
        <title>Genome assembly of Hibiscus sabdariffa L. provides insights into metabolisms of medicinal natural products.</title>
        <authorList>
            <person name="Kim T."/>
        </authorList>
    </citation>
    <scope>NUCLEOTIDE SEQUENCE [LARGE SCALE GENOMIC DNA]</scope>
    <source>
        <strain evidence="7">TK-2024</strain>
        <tissue evidence="7">Old leaves</tissue>
    </source>
</reference>
<dbReference type="InterPro" id="IPR027417">
    <property type="entry name" value="P-loop_NTPase"/>
</dbReference>
<keyword evidence="3" id="KW-0805">Transcription regulation</keyword>
<evidence type="ECO:0000313" key="8">
    <source>
        <dbReference type="Proteomes" id="UP001472677"/>
    </source>
</evidence>
<dbReference type="InterPro" id="IPR058954">
    <property type="entry name" value="AAA_lid_SMAX1"/>
</dbReference>
<dbReference type="SUPFAM" id="SSF52540">
    <property type="entry name" value="P-loop containing nucleoside triphosphate hydrolases"/>
    <property type="match status" value="1"/>
</dbReference>
<name>A0ABR2FN38_9ROSI</name>
<dbReference type="InterPro" id="IPR003959">
    <property type="entry name" value="ATPase_AAA_core"/>
</dbReference>
<dbReference type="Pfam" id="PF07724">
    <property type="entry name" value="AAA_2"/>
    <property type="match status" value="1"/>
</dbReference>
<dbReference type="Gene3D" id="3.40.50.300">
    <property type="entry name" value="P-loop containing nucleotide triphosphate hydrolases"/>
    <property type="match status" value="1"/>
</dbReference>
<evidence type="ECO:0000313" key="7">
    <source>
        <dbReference type="EMBL" id="KAK8582256.1"/>
    </source>
</evidence>
<dbReference type="InterPro" id="IPR036628">
    <property type="entry name" value="Clp_N_dom_sf"/>
</dbReference>
<comment type="caution">
    <text evidence="7">The sequence shown here is derived from an EMBL/GenBank/DDBJ whole genome shotgun (WGS) entry which is preliminary data.</text>
</comment>
<dbReference type="EMBL" id="JBBPBM010000006">
    <property type="protein sequence ID" value="KAK8582256.1"/>
    <property type="molecule type" value="Genomic_DNA"/>
</dbReference>
<dbReference type="InterPro" id="IPR051650">
    <property type="entry name" value="SL_signaling_regulator"/>
</dbReference>
<keyword evidence="2 5" id="KW-0677">Repeat</keyword>
<dbReference type="PROSITE" id="PS51903">
    <property type="entry name" value="CLP_R"/>
    <property type="match status" value="1"/>
</dbReference>
<dbReference type="CDD" id="cd19499">
    <property type="entry name" value="RecA-like_ClpB_Hsp104-like"/>
    <property type="match status" value="1"/>
</dbReference>
<dbReference type="SUPFAM" id="SSF81923">
    <property type="entry name" value="Double Clp-N motif"/>
    <property type="match status" value="1"/>
</dbReference>
<evidence type="ECO:0000256" key="5">
    <source>
        <dbReference type="PROSITE-ProRule" id="PRU01251"/>
    </source>
</evidence>
<proteinExistence type="inferred from homology"/>
<dbReference type="InterPro" id="IPR004176">
    <property type="entry name" value="Clp_R_N"/>
</dbReference>
<dbReference type="PANTHER" id="PTHR43572">
    <property type="entry name" value="CHAPERONE PROTEIN CLPD, CHLOROPLASTIC"/>
    <property type="match status" value="1"/>
</dbReference>
<dbReference type="Pfam" id="PF26587">
    <property type="entry name" value="AAA_lid_SMAX1"/>
    <property type="match status" value="1"/>
</dbReference>
<evidence type="ECO:0000256" key="1">
    <source>
        <dbReference type="ARBA" id="ARBA00008675"/>
    </source>
</evidence>
<comment type="similarity">
    <text evidence="1">Belongs to the ClpA/ClpB family.</text>
</comment>
<keyword evidence="8" id="KW-1185">Reference proteome</keyword>
<evidence type="ECO:0000256" key="4">
    <source>
        <dbReference type="ARBA" id="ARBA00023163"/>
    </source>
</evidence>
<dbReference type="Pfam" id="PF23569">
    <property type="entry name" value="NBD_SMAX1"/>
    <property type="match status" value="1"/>
</dbReference>
<organism evidence="7 8">
    <name type="scientific">Hibiscus sabdariffa</name>
    <name type="common">roselle</name>
    <dbReference type="NCBI Taxonomy" id="183260"/>
    <lineage>
        <taxon>Eukaryota</taxon>
        <taxon>Viridiplantae</taxon>
        <taxon>Streptophyta</taxon>
        <taxon>Embryophyta</taxon>
        <taxon>Tracheophyta</taxon>
        <taxon>Spermatophyta</taxon>
        <taxon>Magnoliopsida</taxon>
        <taxon>eudicotyledons</taxon>
        <taxon>Gunneridae</taxon>
        <taxon>Pentapetalae</taxon>
        <taxon>rosids</taxon>
        <taxon>malvids</taxon>
        <taxon>Malvales</taxon>
        <taxon>Malvaceae</taxon>
        <taxon>Malvoideae</taxon>
        <taxon>Hibiscus</taxon>
    </lineage>
</organism>
<dbReference type="PANTHER" id="PTHR43572:SF38">
    <property type="entry name" value="PROTEIN SMAX1-LIKE 6"/>
    <property type="match status" value="1"/>
</dbReference>
<protein>
    <recommendedName>
        <fullName evidence="6">Clp R domain-containing protein</fullName>
    </recommendedName>
</protein>